<evidence type="ECO:0000313" key="3">
    <source>
        <dbReference type="Proteomes" id="UP001066276"/>
    </source>
</evidence>
<proteinExistence type="predicted"/>
<protein>
    <submittedName>
        <fullName evidence="2">Uncharacterized protein</fullName>
    </submittedName>
</protein>
<reference evidence="2" key="1">
    <citation type="journal article" date="2022" name="bioRxiv">
        <title>Sequencing and chromosome-scale assembly of the giantPleurodeles waltlgenome.</title>
        <authorList>
            <person name="Brown T."/>
            <person name="Elewa A."/>
            <person name="Iarovenko S."/>
            <person name="Subramanian E."/>
            <person name="Araus A.J."/>
            <person name="Petzold A."/>
            <person name="Susuki M."/>
            <person name="Suzuki K.-i.T."/>
            <person name="Hayashi T."/>
            <person name="Toyoda A."/>
            <person name="Oliveira C."/>
            <person name="Osipova E."/>
            <person name="Leigh N.D."/>
            <person name="Simon A."/>
            <person name="Yun M.H."/>
        </authorList>
    </citation>
    <scope>NUCLEOTIDE SEQUENCE</scope>
    <source>
        <strain evidence="2">20211129_DDA</strain>
        <tissue evidence="2">Liver</tissue>
    </source>
</reference>
<dbReference type="AlphaFoldDB" id="A0AAV7UA90"/>
<gene>
    <name evidence="2" type="ORF">NDU88_002625</name>
</gene>
<feature type="region of interest" description="Disordered" evidence="1">
    <location>
        <begin position="1"/>
        <end position="98"/>
    </location>
</feature>
<dbReference type="EMBL" id="JANPWB010000005">
    <property type="protein sequence ID" value="KAJ1185838.1"/>
    <property type="molecule type" value="Genomic_DNA"/>
</dbReference>
<accession>A0AAV7UA90</accession>
<sequence length="98" mass="10306">MTTAASQAVCGDDRRPILGLRPRRGKKNSARLEKRAAAGPATPNTGCVSHRSARPEKRAAAGSATPNTGRSSRCGPARRRAGRRDATGMGTRTTLTHI</sequence>
<comment type="caution">
    <text evidence="2">The sequence shown here is derived from an EMBL/GenBank/DDBJ whole genome shotgun (WGS) entry which is preliminary data.</text>
</comment>
<evidence type="ECO:0000313" key="2">
    <source>
        <dbReference type="EMBL" id="KAJ1185838.1"/>
    </source>
</evidence>
<name>A0AAV7UA90_PLEWA</name>
<keyword evidence="3" id="KW-1185">Reference proteome</keyword>
<evidence type="ECO:0000256" key="1">
    <source>
        <dbReference type="SAM" id="MobiDB-lite"/>
    </source>
</evidence>
<dbReference type="Proteomes" id="UP001066276">
    <property type="component" value="Chromosome 3_1"/>
</dbReference>
<feature type="compositionally biased region" description="Low complexity" evidence="1">
    <location>
        <begin position="87"/>
        <end position="98"/>
    </location>
</feature>
<organism evidence="2 3">
    <name type="scientific">Pleurodeles waltl</name>
    <name type="common">Iberian ribbed newt</name>
    <dbReference type="NCBI Taxonomy" id="8319"/>
    <lineage>
        <taxon>Eukaryota</taxon>
        <taxon>Metazoa</taxon>
        <taxon>Chordata</taxon>
        <taxon>Craniata</taxon>
        <taxon>Vertebrata</taxon>
        <taxon>Euteleostomi</taxon>
        <taxon>Amphibia</taxon>
        <taxon>Batrachia</taxon>
        <taxon>Caudata</taxon>
        <taxon>Salamandroidea</taxon>
        <taxon>Salamandridae</taxon>
        <taxon>Pleurodelinae</taxon>
        <taxon>Pleurodeles</taxon>
    </lineage>
</organism>